<organism evidence="1 2">
    <name type="scientific">Paramecium octaurelia</name>
    <dbReference type="NCBI Taxonomy" id="43137"/>
    <lineage>
        <taxon>Eukaryota</taxon>
        <taxon>Sar</taxon>
        <taxon>Alveolata</taxon>
        <taxon>Ciliophora</taxon>
        <taxon>Intramacronucleata</taxon>
        <taxon>Oligohymenophorea</taxon>
        <taxon>Peniculida</taxon>
        <taxon>Parameciidae</taxon>
        <taxon>Paramecium</taxon>
    </lineage>
</organism>
<dbReference type="EMBL" id="CAJJDP010000091">
    <property type="protein sequence ID" value="CAD8188152.1"/>
    <property type="molecule type" value="Genomic_DNA"/>
</dbReference>
<dbReference type="Proteomes" id="UP000683925">
    <property type="component" value="Unassembled WGS sequence"/>
</dbReference>
<comment type="caution">
    <text evidence="1">The sequence shown here is derived from an EMBL/GenBank/DDBJ whole genome shotgun (WGS) entry which is preliminary data.</text>
</comment>
<accession>A0A8S1WHD3</accession>
<evidence type="ECO:0000313" key="2">
    <source>
        <dbReference type="Proteomes" id="UP000683925"/>
    </source>
</evidence>
<dbReference type="AlphaFoldDB" id="A0A8S1WHD3"/>
<reference evidence="1" key="1">
    <citation type="submission" date="2021-01" db="EMBL/GenBank/DDBJ databases">
        <authorList>
            <consortium name="Genoscope - CEA"/>
            <person name="William W."/>
        </authorList>
    </citation>
    <scope>NUCLEOTIDE SEQUENCE</scope>
</reference>
<sequence>MMLSLILWWNFLYKFPPKPCPQNNSYTKLEESNSFYQKYGLSDILVLLTNKLLMIQY</sequence>
<keyword evidence="2" id="KW-1185">Reference proteome</keyword>
<protein>
    <submittedName>
        <fullName evidence="1">Uncharacterized protein</fullName>
    </submittedName>
</protein>
<proteinExistence type="predicted"/>
<evidence type="ECO:0000313" key="1">
    <source>
        <dbReference type="EMBL" id="CAD8188152.1"/>
    </source>
</evidence>
<gene>
    <name evidence="1" type="ORF">POCTA_138.1.T0920052</name>
</gene>
<name>A0A8S1WHD3_PAROT</name>